<dbReference type="Proteomes" id="UP001295444">
    <property type="component" value="Chromosome 12"/>
</dbReference>
<dbReference type="InterPro" id="IPR007111">
    <property type="entry name" value="NACHT_NTPase"/>
</dbReference>
<dbReference type="GO" id="GO:0045348">
    <property type="term" value="P:positive regulation of MHC class II biosynthetic process"/>
    <property type="evidence" value="ECO:0007669"/>
    <property type="project" value="TreeGrafter"/>
</dbReference>
<evidence type="ECO:0000256" key="3">
    <source>
        <dbReference type="ARBA" id="ARBA00022741"/>
    </source>
</evidence>
<organism evidence="6 7">
    <name type="scientific">Pelobates cultripes</name>
    <name type="common">Western spadefoot toad</name>
    <dbReference type="NCBI Taxonomy" id="61616"/>
    <lineage>
        <taxon>Eukaryota</taxon>
        <taxon>Metazoa</taxon>
        <taxon>Chordata</taxon>
        <taxon>Craniata</taxon>
        <taxon>Vertebrata</taxon>
        <taxon>Euteleostomi</taxon>
        <taxon>Amphibia</taxon>
        <taxon>Batrachia</taxon>
        <taxon>Anura</taxon>
        <taxon>Pelobatoidea</taxon>
        <taxon>Pelobatidae</taxon>
        <taxon>Pelobates</taxon>
    </lineage>
</organism>
<keyword evidence="1" id="KW-0433">Leucine-rich repeat</keyword>
<keyword evidence="3" id="KW-0547">Nucleotide-binding</keyword>
<evidence type="ECO:0000256" key="1">
    <source>
        <dbReference type="ARBA" id="ARBA00022614"/>
    </source>
</evidence>
<dbReference type="GO" id="GO:0005524">
    <property type="term" value="F:ATP binding"/>
    <property type="evidence" value="ECO:0007669"/>
    <property type="project" value="UniProtKB-KW"/>
</dbReference>
<evidence type="ECO:0000313" key="6">
    <source>
        <dbReference type="EMBL" id="CAH2324558.1"/>
    </source>
</evidence>
<dbReference type="PANTHER" id="PTHR47189">
    <property type="entry name" value="MHC CLASS II TRANSACTIVATOR"/>
    <property type="match status" value="1"/>
</dbReference>
<dbReference type="Pfam" id="PF17776">
    <property type="entry name" value="NLRC4_HD2"/>
    <property type="match status" value="1"/>
</dbReference>
<keyword evidence="7" id="KW-1185">Reference proteome</keyword>
<dbReference type="InterPro" id="IPR041210">
    <property type="entry name" value="NLRC5_atypical_Card"/>
</dbReference>
<dbReference type="GO" id="GO:0045944">
    <property type="term" value="P:positive regulation of transcription by RNA polymerase II"/>
    <property type="evidence" value="ECO:0007669"/>
    <property type="project" value="TreeGrafter"/>
</dbReference>
<accession>A0AAD1TDB0</accession>
<keyword evidence="2" id="KW-0677">Repeat</keyword>
<protein>
    <recommendedName>
        <fullName evidence="5">NACHT domain-containing protein</fullName>
    </recommendedName>
</protein>
<evidence type="ECO:0000313" key="7">
    <source>
        <dbReference type="Proteomes" id="UP001295444"/>
    </source>
</evidence>
<dbReference type="Pfam" id="PF05729">
    <property type="entry name" value="NACHT"/>
    <property type="match status" value="1"/>
</dbReference>
<reference evidence="6" key="1">
    <citation type="submission" date="2022-03" db="EMBL/GenBank/DDBJ databases">
        <authorList>
            <person name="Alioto T."/>
            <person name="Alioto T."/>
            <person name="Gomez Garrido J."/>
        </authorList>
    </citation>
    <scope>NUCLEOTIDE SEQUENCE</scope>
</reference>
<evidence type="ECO:0000256" key="4">
    <source>
        <dbReference type="ARBA" id="ARBA00022840"/>
    </source>
</evidence>
<dbReference type="SUPFAM" id="SSF52540">
    <property type="entry name" value="P-loop containing nucleoside triphosphate hydrolases"/>
    <property type="match status" value="1"/>
</dbReference>
<dbReference type="SUPFAM" id="SSF52047">
    <property type="entry name" value="RNI-like"/>
    <property type="match status" value="2"/>
</dbReference>
<keyword evidence="4" id="KW-0067">ATP-binding</keyword>
<dbReference type="Pfam" id="PF18461">
    <property type="entry name" value="Atypical_Card"/>
    <property type="match status" value="1"/>
</dbReference>
<proteinExistence type="predicted"/>
<evidence type="ECO:0000256" key="2">
    <source>
        <dbReference type="ARBA" id="ARBA00022737"/>
    </source>
</evidence>
<dbReference type="InterPro" id="IPR041267">
    <property type="entry name" value="NLRP_HD2"/>
</dbReference>
<dbReference type="PROSITE" id="PS50837">
    <property type="entry name" value="NACHT"/>
    <property type="match status" value="1"/>
</dbReference>
<dbReference type="PANTHER" id="PTHR47189:SF1">
    <property type="entry name" value="MHC CLASS II TRANSACTIVATOR"/>
    <property type="match status" value="1"/>
</dbReference>
<dbReference type="Gene3D" id="1.10.533.20">
    <property type="match status" value="1"/>
</dbReference>
<dbReference type="EMBL" id="OW240923">
    <property type="protein sequence ID" value="CAH2324558.1"/>
    <property type="molecule type" value="Genomic_DNA"/>
</dbReference>
<dbReference type="Gene3D" id="3.40.50.300">
    <property type="entry name" value="P-loop containing nucleotide triphosphate hydrolases"/>
    <property type="match status" value="1"/>
</dbReference>
<dbReference type="InterPro" id="IPR027417">
    <property type="entry name" value="P-loop_NTPase"/>
</dbReference>
<sequence length="1373" mass="156554">MVTEARLFLPNVDISHIKQESDDLAKVSAVLQKFRESHSETWKKFIQHICMDGDLPMELETQLLSLTGEGAEGISWERFLAGEFKGSSRRKLVSTNRYKKQIVNTILKKYGFRDNKKPDQMFVDPLIHTIKMTKVKQRSKSGNKIFSAAEDITDSVKMAQMFHQSNLSKTHTILLVGMPGTGKTLLTHRIAHEWAGGGFGQFQLTFLFEFRQLNLIKTQFTLKELLFNLFLKPETDLEEVYEYIIENPQQVLIIFDGLDEFVGKMSQDFLQISQDLKQVVPISEMFQNLLHGKVLSGCTVVVTSRSKILLMMNDLLDLVDCVAEVLGFNEQRVQEYVRSFFPEGSLQQQALLYLRDNHKLMHMCFVPALCHIVCKCLKHMLPMPPENTQLPQTITQFYLKMLNIFIRKKQMSYATEGVVLKRLIAELCNLAFNGLKENKTVFYDEDISDALKKFAPHHHLLSTFDVKKMDSSIDPGYSFVHLSSQEFFASLYLMMSKTITHNKLNTKLSLKSKWNMKFKTKEEFTDNFHIFLSGLSSTECRSFLVELSENQKVLVEKKQETIMKYLHKMADTNLSGPKLIELCHCVYETQDTHLARSIGSHLERYEFKNFRINPVDMTALSFVVSYGDNLASLDFGGCSMELDCLVVLEKCENIRSLSFRNKKYGDAFAQALSKCLRNMNCLKNFRLTAGRITHTAIDALREAFLYCQQLQEINLQDNSLKSTDMLAFLDLFPKMDTLKHMDLSNNEINANSTLTLTKAASKCPRITDLKISVEPKTAIFKSDLAIPVSSPQVKRRRRDGPAQSIKKTLSLASCELTLEHIPQLVEILTDCPHICDVNLSDNPLGDLGCKVLVDALPKINIYGKLSLDKTELSAEGILYLVGSMISCPNVKQVEIRFLQQTAVIHFLTDREDGHRSIRINECRMSLKLLEKLCIVLQKCKGLSDIDLSDNSFENASICHITQILHELPDLRSMNFNGNKINICEIIKLTECLSTVDNMTDLAISYLEHQNVLVKFQRKTREKTPKSDEDTCGVLKTFSLQMCRITSHKLQRIFRALERCSKLTKINLSDNALSCQNIENMLKFLPRFPNLTFVNFNNSDLSTNCVLLLANSASFCDRIKEVDIRSAEHMCLHLEMQQRAKEVLIRLNNCNLGKNDVDQLVKVFQQIPNLIEVSMCMNKLYEDGILSLLSALCSCSNVTAVHACLHPKETVRILFSPNVDSLKEIRLAECNFQPEHFKRLLSVLNDCTNLTHFISKRNRNFLDVYSDCLAVLSRSPYGVTISIHEPSVRLEHIIDLIHANSHFVPSVKAIRVRKNKVILELKGRMDCTQSDYIALAQSPKWPLSTGDIPPQETPIRDRHCRNALDGDARKPLGL</sequence>
<name>A0AAD1TDB0_PELCU</name>
<dbReference type="GO" id="GO:0045345">
    <property type="term" value="P:positive regulation of MHC class I biosynthetic process"/>
    <property type="evidence" value="ECO:0007669"/>
    <property type="project" value="TreeGrafter"/>
</dbReference>
<gene>
    <name evidence="6" type="ORF">PECUL_23A016508</name>
</gene>
<feature type="domain" description="NACHT" evidence="5">
    <location>
        <begin position="171"/>
        <end position="306"/>
    </location>
</feature>
<evidence type="ECO:0000259" key="5">
    <source>
        <dbReference type="PROSITE" id="PS50837"/>
    </source>
</evidence>
<dbReference type="Gene3D" id="3.80.10.10">
    <property type="entry name" value="Ribonuclease Inhibitor"/>
    <property type="match status" value="4"/>
</dbReference>
<dbReference type="InterPro" id="IPR032675">
    <property type="entry name" value="LRR_dom_sf"/>
</dbReference>